<evidence type="ECO:0000313" key="5">
    <source>
        <dbReference type="WBParaSite" id="EVEC_0000452501-mRNA-1"/>
    </source>
</evidence>
<reference evidence="5" key="1">
    <citation type="submission" date="2017-02" db="UniProtKB">
        <authorList>
            <consortium name="WormBaseParasite"/>
        </authorList>
    </citation>
    <scope>IDENTIFICATION</scope>
</reference>
<dbReference type="STRING" id="51028.A0A0N4V3A5"/>
<dbReference type="GO" id="GO:0019207">
    <property type="term" value="F:kinase regulator activity"/>
    <property type="evidence" value="ECO:0007669"/>
    <property type="project" value="TreeGrafter"/>
</dbReference>
<dbReference type="OrthoDB" id="5804279at2759"/>
<name>A0A0N4V3A5_ENTVE</name>
<sequence>MMKEETQLSTTSLEFCWQIRNIGGENLSTSDDHLVSDKFGNQNYTFFLQLSSKSELRIRTADVVNPVNVECYFLTAGNIGDDRIEPILHKPRLITIGADWKLVARLNRALVSTLSCLTIILRLELTVLDSVEQEVTKNDQATASAALRRMLENSVETDCRIKVLDHEIRAHRCVLAANSKLWNKIFLAQSPTPSAGDSVIEIDDYDYNSVLAAVEFLYTGSMARALNVLNDVKSLAKKYEIDSLTAKCDEVRYEIMNGLVGFNAALLLSQKKFSLKLIDTCAAYLSRFCDEVLTSDVWSLFRKGTPKSAFALMERSLELSNGETPPLLASISKENRLEQIQSLKSDANENIMLEEEAVAAIRELKPEVAKISIAEMLPQTNHILFLNMTTLEGRSYTLELTMKGWRIASLKPDSMEGDFTQV</sequence>
<dbReference type="InterPro" id="IPR007967">
    <property type="entry name" value="GSKIP_dom"/>
</dbReference>
<dbReference type="WBParaSite" id="EVEC_0000452501-mRNA-1">
    <property type="protein sequence ID" value="EVEC_0000452501-mRNA-1"/>
    <property type="gene ID" value="EVEC_0000452501"/>
</dbReference>
<comment type="similarity">
    <text evidence="1">Belongs to the GSKIP family.</text>
</comment>
<dbReference type="Pfam" id="PF00651">
    <property type="entry name" value="BTB"/>
    <property type="match status" value="1"/>
</dbReference>
<proteinExistence type="inferred from homology"/>
<feature type="domain" description="BTB" evidence="2">
    <location>
        <begin position="157"/>
        <end position="226"/>
    </location>
</feature>
<gene>
    <name evidence="3" type="ORF">EVEC_LOCUS4233</name>
</gene>
<dbReference type="CDD" id="cd18186">
    <property type="entry name" value="BTB_POZ_ZBTB_KLHL-like"/>
    <property type="match status" value="1"/>
</dbReference>
<dbReference type="SUPFAM" id="SSF103107">
    <property type="entry name" value="Hypothetical protein c14orf129, hspc210"/>
    <property type="match status" value="1"/>
</dbReference>
<evidence type="ECO:0000259" key="2">
    <source>
        <dbReference type="PROSITE" id="PS50097"/>
    </source>
</evidence>
<dbReference type="EMBL" id="UXUI01007801">
    <property type="protein sequence ID" value="VDD89482.1"/>
    <property type="molecule type" value="Genomic_DNA"/>
</dbReference>
<dbReference type="InterPro" id="IPR023231">
    <property type="entry name" value="GSKIP_dom_sf"/>
</dbReference>
<evidence type="ECO:0000313" key="3">
    <source>
        <dbReference type="EMBL" id="VDD89482.1"/>
    </source>
</evidence>
<organism evidence="5">
    <name type="scientific">Enterobius vermicularis</name>
    <name type="common">Human pinworm</name>
    <dbReference type="NCBI Taxonomy" id="51028"/>
    <lineage>
        <taxon>Eukaryota</taxon>
        <taxon>Metazoa</taxon>
        <taxon>Ecdysozoa</taxon>
        <taxon>Nematoda</taxon>
        <taxon>Chromadorea</taxon>
        <taxon>Rhabditida</taxon>
        <taxon>Spirurina</taxon>
        <taxon>Oxyuridomorpha</taxon>
        <taxon>Oxyuroidea</taxon>
        <taxon>Oxyuridae</taxon>
        <taxon>Enterobius</taxon>
    </lineage>
</organism>
<reference evidence="3 4" key="2">
    <citation type="submission" date="2018-10" db="EMBL/GenBank/DDBJ databases">
        <authorList>
            <consortium name="Pathogen Informatics"/>
        </authorList>
    </citation>
    <scope>NUCLEOTIDE SEQUENCE [LARGE SCALE GENOMIC DNA]</scope>
</reference>
<dbReference type="Gene3D" id="3.30.710.10">
    <property type="entry name" value="Potassium Channel Kv1.1, Chain A"/>
    <property type="match status" value="1"/>
</dbReference>
<evidence type="ECO:0000313" key="4">
    <source>
        <dbReference type="Proteomes" id="UP000274131"/>
    </source>
</evidence>
<dbReference type="Pfam" id="PF05303">
    <property type="entry name" value="GSKIP_dom"/>
    <property type="match status" value="1"/>
</dbReference>
<dbReference type="PANTHER" id="PTHR12490:SF4">
    <property type="entry name" value="GSK3B-INTERACTING PROTEIN"/>
    <property type="match status" value="1"/>
</dbReference>
<dbReference type="Gene3D" id="3.30.2280.10">
    <property type="entry name" value="Hypothetical protein (hspc210)"/>
    <property type="match status" value="1"/>
</dbReference>
<dbReference type="PROSITE" id="PS50097">
    <property type="entry name" value="BTB"/>
    <property type="match status" value="1"/>
</dbReference>
<dbReference type="SUPFAM" id="SSF54695">
    <property type="entry name" value="POZ domain"/>
    <property type="match status" value="1"/>
</dbReference>
<accession>A0A0N4V3A5</accession>
<dbReference type="InterPro" id="IPR000210">
    <property type="entry name" value="BTB/POZ_dom"/>
</dbReference>
<dbReference type="GO" id="GO:0060828">
    <property type="term" value="P:regulation of canonical Wnt signaling pathway"/>
    <property type="evidence" value="ECO:0007669"/>
    <property type="project" value="InterPro"/>
</dbReference>
<dbReference type="InterPro" id="IPR011333">
    <property type="entry name" value="SKP1/BTB/POZ_sf"/>
</dbReference>
<dbReference type="GO" id="GO:0005737">
    <property type="term" value="C:cytoplasm"/>
    <property type="evidence" value="ECO:0007669"/>
    <property type="project" value="TreeGrafter"/>
</dbReference>
<dbReference type="GO" id="GO:0051018">
    <property type="term" value="F:protein kinase A binding"/>
    <property type="evidence" value="ECO:0007669"/>
    <property type="project" value="TreeGrafter"/>
</dbReference>
<keyword evidence="4" id="KW-1185">Reference proteome</keyword>
<dbReference type="SMART" id="SM00225">
    <property type="entry name" value="BTB"/>
    <property type="match status" value="1"/>
</dbReference>
<dbReference type="PANTHER" id="PTHR12490">
    <property type="entry name" value="GSK3B-INTERACTING PROTEIN"/>
    <property type="match status" value="1"/>
</dbReference>
<evidence type="ECO:0000256" key="1">
    <source>
        <dbReference type="ARBA" id="ARBA00009571"/>
    </source>
</evidence>
<dbReference type="Proteomes" id="UP000274131">
    <property type="component" value="Unassembled WGS sequence"/>
</dbReference>
<dbReference type="AlphaFoldDB" id="A0A0N4V3A5"/>
<protein>
    <submittedName>
        <fullName evidence="5">BTB domain-containing protein</fullName>
    </submittedName>
</protein>
<dbReference type="InterPro" id="IPR037395">
    <property type="entry name" value="GSKIP"/>
</dbReference>